<protein>
    <submittedName>
        <fullName evidence="3">Helix-turn-helix transcriptional regulator</fullName>
    </submittedName>
</protein>
<evidence type="ECO:0000313" key="4">
    <source>
        <dbReference type="Proteomes" id="UP000612893"/>
    </source>
</evidence>
<dbReference type="CDD" id="cd00090">
    <property type="entry name" value="HTH_ARSR"/>
    <property type="match status" value="1"/>
</dbReference>
<dbReference type="Gene3D" id="1.10.10.10">
    <property type="entry name" value="Winged helix-like DNA-binding domain superfamily/Winged helix DNA-binding domain"/>
    <property type="match status" value="1"/>
</dbReference>
<reference evidence="3" key="1">
    <citation type="submission" date="2020-10" db="EMBL/GenBank/DDBJ databases">
        <title>Ca. Dormibacterota MAGs.</title>
        <authorList>
            <person name="Montgomery K."/>
        </authorList>
    </citation>
    <scope>NUCLEOTIDE SEQUENCE [LARGE SCALE GENOMIC DNA]</scope>
    <source>
        <strain evidence="3">SC8812_S17_10</strain>
    </source>
</reference>
<evidence type="ECO:0000256" key="1">
    <source>
        <dbReference type="SAM" id="MobiDB-lite"/>
    </source>
</evidence>
<dbReference type="AlphaFoldDB" id="A0A934KB81"/>
<dbReference type="RefSeq" id="WP_338176139.1">
    <property type="nucleotide sequence ID" value="NZ_JAEKNR010000210.1"/>
</dbReference>
<dbReference type="EMBL" id="JAEKNR010000210">
    <property type="protein sequence ID" value="MBJ7600557.1"/>
    <property type="molecule type" value="Genomic_DNA"/>
</dbReference>
<dbReference type="Proteomes" id="UP000612893">
    <property type="component" value="Unassembled WGS sequence"/>
</dbReference>
<proteinExistence type="predicted"/>
<sequence length="231" mass="25076">VVAGVPAEHFFTQVQQLAVQGGVLVAIGVGGYLAILRLPEAGHDALFRLPPGFYSVASRRGAHATVGERVLGTSYLTQGQLSPPGERGLTNRLRRLLRDLPSDPSPELSRAADFFRLLGDQRRLRIVRLLMEGKRTAAEREKALGLSHLEMSYLLAELQRVRLVDLVEQSSEAGSTRYTVKDPLLRAGLADLLAIAVAWRPQAIGSPPVRPPRKVAQGGEGRPASEEKVDP</sequence>
<name>A0A934KB81_9BACT</name>
<dbReference type="InterPro" id="IPR036388">
    <property type="entry name" value="WH-like_DNA-bd_sf"/>
</dbReference>
<comment type="caution">
    <text evidence="3">The sequence shown here is derived from an EMBL/GenBank/DDBJ whole genome shotgun (WGS) entry which is preliminary data.</text>
</comment>
<dbReference type="SMART" id="SM00418">
    <property type="entry name" value="HTH_ARSR"/>
    <property type="match status" value="1"/>
</dbReference>
<dbReference type="InterPro" id="IPR001845">
    <property type="entry name" value="HTH_ArsR_DNA-bd_dom"/>
</dbReference>
<feature type="non-terminal residue" evidence="3">
    <location>
        <position position="1"/>
    </location>
</feature>
<feature type="region of interest" description="Disordered" evidence="1">
    <location>
        <begin position="205"/>
        <end position="231"/>
    </location>
</feature>
<dbReference type="InterPro" id="IPR011991">
    <property type="entry name" value="ArsR-like_HTH"/>
</dbReference>
<dbReference type="InterPro" id="IPR036390">
    <property type="entry name" value="WH_DNA-bd_sf"/>
</dbReference>
<dbReference type="GO" id="GO:0003700">
    <property type="term" value="F:DNA-binding transcription factor activity"/>
    <property type="evidence" value="ECO:0007669"/>
    <property type="project" value="InterPro"/>
</dbReference>
<organism evidence="3 4">
    <name type="scientific">Candidatus Nephthysia bennettiae</name>
    <dbReference type="NCBI Taxonomy" id="3127016"/>
    <lineage>
        <taxon>Bacteria</taxon>
        <taxon>Bacillati</taxon>
        <taxon>Candidatus Dormiibacterota</taxon>
        <taxon>Candidatus Dormibacteria</taxon>
        <taxon>Candidatus Dormibacterales</taxon>
        <taxon>Candidatus Dormibacteraceae</taxon>
        <taxon>Candidatus Nephthysia</taxon>
    </lineage>
</organism>
<evidence type="ECO:0000313" key="3">
    <source>
        <dbReference type="EMBL" id="MBJ7600557.1"/>
    </source>
</evidence>
<accession>A0A934KB81</accession>
<feature type="domain" description="HTH arsR-type" evidence="2">
    <location>
        <begin position="113"/>
        <end position="194"/>
    </location>
</feature>
<keyword evidence="4" id="KW-1185">Reference proteome</keyword>
<dbReference type="SUPFAM" id="SSF46785">
    <property type="entry name" value="Winged helix' DNA-binding domain"/>
    <property type="match status" value="1"/>
</dbReference>
<gene>
    <name evidence="3" type="ORF">JF922_21115</name>
</gene>
<evidence type="ECO:0000259" key="2">
    <source>
        <dbReference type="SMART" id="SM00418"/>
    </source>
</evidence>